<dbReference type="Pfam" id="PF00302">
    <property type="entry name" value="CAT"/>
    <property type="match status" value="1"/>
</dbReference>
<dbReference type="PANTHER" id="PTHR38474:SF1">
    <property type="entry name" value="SLR0299 PROTEIN"/>
    <property type="match status" value="1"/>
</dbReference>
<dbReference type="Gene3D" id="3.30.559.10">
    <property type="entry name" value="Chloramphenicol acetyltransferase-like domain"/>
    <property type="match status" value="1"/>
</dbReference>
<accession>A0ABT2S121</accession>
<dbReference type="Proteomes" id="UP001652461">
    <property type="component" value="Unassembled WGS sequence"/>
</dbReference>
<reference evidence="1 2" key="1">
    <citation type="journal article" date="2021" name="ISME Commun">
        <title>Automated analysis of genomic sequences facilitates high-throughput and comprehensive description of bacteria.</title>
        <authorList>
            <person name="Hitch T.C.A."/>
        </authorList>
    </citation>
    <scope>NUCLEOTIDE SEQUENCE [LARGE SCALE GENOMIC DNA]</scope>
    <source>
        <strain evidence="1 2">Sanger_04</strain>
    </source>
</reference>
<keyword evidence="2" id="KW-1185">Reference proteome</keyword>
<dbReference type="PANTHER" id="PTHR38474">
    <property type="entry name" value="SLR0299 PROTEIN"/>
    <property type="match status" value="1"/>
</dbReference>
<evidence type="ECO:0000313" key="2">
    <source>
        <dbReference type="Proteomes" id="UP001652461"/>
    </source>
</evidence>
<sequence>MFLIQIQLKNNITPLFDWGKYWEKDVRIMVPISVQTHYSFIDGIHIGEFVDSLEKYFASF</sequence>
<name>A0ABT2S121_9FIRM</name>
<proteinExistence type="predicted"/>
<dbReference type="InterPro" id="IPR023213">
    <property type="entry name" value="CAT-like_dom_sf"/>
</dbReference>
<dbReference type="EMBL" id="JAOQKC010000029">
    <property type="protein sequence ID" value="MCU6698294.1"/>
    <property type="molecule type" value="Genomic_DNA"/>
</dbReference>
<gene>
    <name evidence="1" type="ORF">OCV63_15570</name>
</gene>
<protein>
    <submittedName>
        <fullName evidence="1">CatA-like O-acetyltransferase</fullName>
    </submittedName>
</protein>
<dbReference type="SUPFAM" id="SSF52777">
    <property type="entry name" value="CoA-dependent acyltransferases"/>
    <property type="match status" value="1"/>
</dbReference>
<evidence type="ECO:0000313" key="1">
    <source>
        <dbReference type="EMBL" id="MCU6698294.1"/>
    </source>
</evidence>
<comment type="caution">
    <text evidence="1">The sequence shown here is derived from an EMBL/GenBank/DDBJ whole genome shotgun (WGS) entry which is preliminary data.</text>
</comment>
<dbReference type="InterPro" id="IPR001707">
    <property type="entry name" value="Cmp_AcTrfase"/>
</dbReference>
<organism evidence="1 2">
    <name type="scientific">Laedolimicola ammoniilytica</name>
    <dbReference type="NCBI Taxonomy" id="2981771"/>
    <lineage>
        <taxon>Bacteria</taxon>
        <taxon>Bacillati</taxon>
        <taxon>Bacillota</taxon>
        <taxon>Clostridia</taxon>
        <taxon>Lachnospirales</taxon>
        <taxon>Lachnospiraceae</taxon>
        <taxon>Laedolimicola</taxon>
    </lineage>
</organism>
<dbReference type="RefSeq" id="WP_262670917.1">
    <property type="nucleotide sequence ID" value="NZ_JAOQKC010000029.1"/>
</dbReference>